<dbReference type="InterPro" id="IPR037401">
    <property type="entry name" value="SnoaL-like"/>
</dbReference>
<dbReference type="SUPFAM" id="SSF54427">
    <property type="entry name" value="NTF2-like"/>
    <property type="match status" value="1"/>
</dbReference>
<accession>A0A7D5Y675</accession>
<reference evidence="2" key="1">
    <citation type="submission" date="2020-08" db="EMBL/GenBank/DDBJ databases">
        <title>A bifunctional nitrone conjugated secondary metabolite targeting the ribosome.</title>
        <authorList>
            <person name="Limbrick E.M."/>
            <person name="Graf M."/>
            <person name="Derewacz D.K."/>
            <person name="Nguyen F."/>
            <person name="Spraggins J.M."/>
            <person name="Wieland M."/>
            <person name="Ynigez-Gutierrez A.E."/>
            <person name="Reisman B.J."/>
            <person name="Zinshteyn B."/>
            <person name="McCulloch K."/>
            <person name="Iverson T.M."/>
            <person name="Green R."/>
            <person name="Wilson D.N."/>
            <person name="Bachmann B.O."/>
        </authorList>
    </citation>
    <scope>NUCLEOTIDE SEQUENCE</scope>
    <source>
        <strain evidence="2">Africana</strain>
    </source>
</reference>
<name>A0A7D5Y675_9ACTN</name>
<organism evidence="2">
    <name type="scientific">Micromonospora carbonacea</name>
    <dbReference type="NCBI Taxonomy" id="47853"/>
    <lineage>
        <taxon>Bacteria</taxon>
        <taxon>Bacillati</taxon>
        <taxon>Actinomycetota</taxon>
        <taxon>Actinomycetes</taxon>
        <taxon>Micromonosporales</taxon>
        <taxon>Micromonosporaceae</taxon>
        <taxon>Micromonospora</taxon>
    </lineage>
</organism>
<dbReference type="CDD" id="cd00531">
    <property type="entry name" value="NTF2_like"/>
    <property type="match status" value="1"/>
</dbReference>
<feature type="domain" description="SnoaL-like" evidence="1">
    <location>
        <begin position="9"/>
        <end position="135"/>
    </location>
</feature>
<evidence type="ECO:0000259" key="1">
    <source>
        <dbReference type="Pfam" id="PF13577"/>
    </source>
</evidence>
<dbReference type="InterPro" id="IPR032710">
    <property type="entry name" value="NTF2-like_dom_sf"/>
</dbReference>
<dbReference type="EMBL" id="CP058905">
    <property type="protein sequence ID" value="QLJ96259.1"/>
    <property type="molecule type" value="Genomic_DNA"/>
</dbReference>
<dbReference type="Gene3D" id="3.10.450.50">
    <property type="match status" value="1"/>
</dbReference>
<dbReference type="AlphaFoldDB" id="A0A7D5Y675"/>
<gene>
    <name evidence="2" type="ORF">HZU44_14720</name>
</gene>
<proteinExistence type="predicted"/>
<evidence type="ECO:0000313" key="2">
    <source>
        <dbReference type="EMBL" id="QLJ96259.1"/>
    </source>
</evidence>
<protein>
    <submittedName>
        <fullName evidence="2">Nuclear transport factor 2 family protein</fullName>
    </submittedName>
</protein>
<sequence length="151" mass="16550">MNDRAKPSNDEHSIQRLLALAAMLLDRHRFRDLAELHAEDAAVIVGGGEPVRGRAAIEAMLREANDPNSPKAVAKGPARHHVSPAVIDVDGATARAWSELLFLNQIDGRWMPAAAASYCDRLVKDGERWLLSERRVIFPGDDSEATAPPLR</sequence>
<dbReference type="Pfam" id="PF13577">
    <property type="entry name" value="SnoaL_4"/>
    <property type="match status" value="1"/>
</dbReference>